<dbReference type="AlphaFoldDB" id="A0A368BQ87"/>
<evidence type="ECO:0000256" key="3">
    <source>
        <dbReference type="ARBA" id="ARBA00019010"/>
    </source>
</evidence>
<keyword evidence="4" id="KW-0963">Cytoplasm</keyword>
<dbReference type="Gene3D" id="3.40.50.300">
    <property type="entry name" value="P-loop containing nucleotide triphosphate hydrolases"/>
    <property type="match status" value="1"/>
</dbReference>
<keyword evidence="9" id="KW-0460">Magnesium</keyword>
<dbReference type="EMBL" id="QOPC01000005">
    <property type="protein sequence ID" value="RCL39037.1"/>
    <property type="molecule type" value="Genomic_DNA"/>
</dbReference>
<reference evidence="11 12" key="1">
    <citation type="journal article" date="2018" name="Microbiome">
        <title>Fine metagenomic profile of the Mediterranean stratified and mixed water columns revealed by assembly and recruitment.</title>
        <authorList>
            <person name="Haro-Moreno J.M."/>
            <person name="Lopez-Perez M."/>
            <person name="De La Torre J.R."/>
            <person name="Picazo A."/>
            <person name="Camacho A."/>
            <person name="Rodriguez-Valera F."/>
        </authorList>
    </citation>
    <scope>NUCLEOTIDE SEQUENCE [LARGE SCALE GENOMIC DNA]</scope>
    <source>
        <strain evidence="11">MED-G84</strain>
    </source>
</reference>
<keyword evidence="8" id="KW-0067">ATP-binding</keyword>
<dbReference type="PANTHER" id="PTHR33540:SF2">
    <property type="entry name" value="TRNA THREONYLCARBAMOYLADENOSINE BIOSYNTHESIS PROTEIN TSAE"/>
    <property type="match status" value="1"/>
</dbReference>
<name>A0A368BQ87_9GAMM</name>
<protein>
    <recommendedName>
        <fullName evidence="3">tRNA threonylcarbamoyladenosine biosynthesis protein TsaE</fullName>
    </recommendedName>
    <alternativeName>
        <fullName evidence="10">t(6)A37 threonylcarbamoyladenosine biosynthesis protein TsaE</fullName>
    </alternativeName>
</protein>
<evidence type="ECO:0000256" key="4">
    <source>
        <dbReference type="ARBA" id="ARBA00022490"/>
    </source>
</evidence>
<keyword evidence="11" id="KW-0808">Transferase</keyword>
<dbReference type="GO" id="GO:0002949">
    <property type="term" value="P:tRNA threonylcarbamoyladenosine modification"/>
    <property type="evidence" value="ECO:0007669"/>
    <property type="project" value="InterPro"/>
</dbReference>
<dbReference type="GO" id="GO:0016740">
    <property type="term" value="F:transferase activity"/>
    <property type="evidence" value="ECO:0007669"/>
    <property type="project" value="UniProtKB-KW"/>
</dbReference>
<evidence type="ECO:0000313" key="12">
    <source>
        <dbReference type="Proteomes" id="UP000253032"/>
    </source>
</evidence>
<evidence type="ECO:0000256" key="5">
    <source>
        <dbReference type="ARBA" id="ARBA00022694"/>
    </source>
</evidence>
<keyword evidence="7" id="KW-0547">Nucleotide-binding</keyword>
<evidence type="ECO:0000256" key="10">
    <source>
        <dbReference type="ARBA" id="ARBA00032441"/>
    </source>
</evidence>
<evidence type="ECO:0000256" key="6">
    <source>
        <dbReference type="ARBA" id="ARBA00022723"/>
    </source>
</evidence>
<dbReference type="InterPro" id="IPR003442">
    <property type="entry name" value="T6A_TsaE"/>
</dbReference>
<dbReference type="GO" id="GO:0005524">
    <property type="term" value="F:ATP binding"/>
    <property type="evidence" value="ECO:0007669"/>
    <property type="project" value="UniProtKB-KW"/>
</dbReference>
<evidence type="ECO:0000256" key="2">
    <source>
        <dbReference type="ARBA" id="ARBA00007599"/>
    </source>
</evidence>
<organism evidence="11 12">
    <name type="scientific">SAR86 cluster bacterium</name>
    <dbReference type="NCBI Taxonomy" id="2030880"/>
    <lineage>
        <taxon>Bacteria</taxon>
        <taxon>Pseudomonadati</taxon>
        <taxon>Pseudomonadota</taxon>
        <taxon>Gammaproteobacteria</taxon>
        <taxon>SAR86 cluster</taxon>
    </lineage>
</organism>
<evidence type="ECO:0000256" key="7">
    <source>
        <dbReference type="ARBA" id="ARBA00022741"/>
    </source>
</evidence>
<dbReference type="SUPFAM" id="SSF52540">
    <property type="entry name" value="P-loop containing nucleoside triphosphate hydrolases"/>
    <property type="match status" value="1"/>
</dbReference>
<accession>A0A368BQ87</accession>
<evidence type="ECO:0000256" key="8">
    <source>
        <dbReference type="ARBA" id="ARBA00022840"/>
    </source>
</evidence>
<keyword evidence="5" id="KW-0819">tRNA processing</keyword>
<dbReference type="GO" id="GO:0005737">
    <property type="term" value="C:cytoplasm"/>
    <property type="evidence" value="ECO:0007669"/>
    <property type="project" value="UniProtKB-SubCell"/>
</dbReference>
<gene>
    <name evidence="11" type="ORF">DBW98_01535</name>
</gene>
<evidence type="ECO:0000313" key="11">
    <source>
        <dbReference type="EMBL" id="RCL39037.1"/>
    </source>
</evidence>
<comment type="similarity">
    <text evidence="2">Belongs to the TsaE family.</text>
</comment>
<dbReference type="Pfam" id="PF02367">
    <property type="entry name" value="TsaE"/>
    <property type="match status" value="1"/>
</dbReference>
<evidence type="ECO:0000256" key="9">
    <source>
        <dbReference type="ARBA" id="ARBA00022842"/>
    </source>
</evidence>
<dbReference type="NCBIfam" id="TIGR00150">
    <property type="entry name" value="T6A_YjeE"/>
    <property type="match status" value="1"/>
</dbReference>
<proteinExistence type="inferred from homology"/>
<keyword evidence="6" id="KW-0479">Metal-binding</keyword>
<dbReference type="PANTHER" id="PTHR33540">
    <property type="entry name" value="TRNA THREONYLCARBAMOYLADENOSINE BIOSYNTHESIS PROTEIN TSAE"/>
    <property type="match status" value="1"/>
</dbReference>
<dbReference type="Proteomes" id="UP000253032">
    <property type="component" value="Unassembled WGS sequence"/>
</dbReference>
<dbReference type="GO" id="GO:0046872">
    <property type="term" value="F:metal ion binding"/>
    <property type="evidence" value="ECO:0007669"/>
    <property type="project" value="UniProtKB-KW"/>
</dbReference>
<dbReference type="InterPro" id="IPR027417">
    <property type="entry name" value="P-loop_NTPase"/>
</dbReference>
<evidence type="ECO:0000256" key="1">
    <source>
        <dbReference type="ARBA" id="ARBA00004496"/>
    </source>
</evidence>
<sequence length="156" mass="17851">MLSLKLDNESSTLLLGSAIGKIIEKIEPLDFEVHLNGNLGAGKTTLVRGILQYLNWQDVVTSPSYTLCEEYEIGGRLLLHVDLYRINCTEDVEILNLDRETTLQKIVFIEWPENLQTERDADVIINLNHDNKVRNVLIKCKDIDIESSIKTYYESN</sequence>
<comment type="subcellular location">
    <subcellularLocation>
        <location evidence="1">Cytoplasm</location>
    </subcellularLocation>
</comment>
<comment type="caution">
    <text evidence="11">The sequence shown here is derived from an EMBL/GenBank/DDBJ whole genome shotgun (WGS) entry which is preliminary data.</text>
</comment>